<feature type="compositionally biased region" description="Acidic residues" evidence="1">
    <location>
        <begin position="994"/>
        <end position="1004"/>
    </location>
</feature>
<feature type="compositionally biased region" description="Basic and acidic residues" evidence="1">
    <location>
        <begin position="958"/>
        <end position="993"/>
    </location>
</feature>
<feature type="compositionally biased region" description="Basic and acidic residues" evidence="1">
    <location>
        <begin position="565"/>
        <end position="588"/>
    </location>
</feature>
<dbReference type="OrthoDB" id="10065127at2759"/>
<dbReference type="PROSITE" id="PS50940">
    <property type="entry name" value="CHIT_BIND_II"/>
    <property type="match status" value="2"/>
</dbReference>
<feature type="compositionally biased region" description="Acidic residues" evidence="1">
    <location>
        <begin position="634"/>
        <end position="646"/>
    </location>
</feature>
<dbReference type="GO" id="GO:0005576">
    <property type="term" value="C:extracellular region"/>
    <property type="evidence" value="ECO:0007669"/>
    <property type="project" value="InterPro"/>
</dbReference>
<feature type="region of interest" description="Disordered" evidence="1">
    <location>
        <begin position="634"/>
        <end position="915"/>
    </location>
</feature>
<feature type="compositionally biased region" description="Basic and acidic residues" evidence="1">
    <location>
        <begin position="862"/>
        <end position="875"/>
    </location>
</feature>
<feature type="compositionally biased region" description="Polar residues" evidence="1">
    <location>
        <begin position="370"/>
        <end position="394"/>
    </location>
</feature>
<feature type="compositionally biased region" description="Basic and acidic residues" evidence="1">
    <location>
        <begin position="931"/>
        <end position="943"/>
    </location>
</feature>
<feature type="compositionally biased region" description="Polar residues" evidence="1">
    <location>
        <begin position="815"/>
        <end position="830"/>
    </location>
</feature>
<feature type="compositionally biased region" description="Acidic residues" evidence="1">
    <location>
        <begin position="1041"/>
        <end position="1050"/>
    </location>
</feature>
<dbReference type="Pfam" id="PF01607">
    <property type="entry name" value="CBM_14"/>
    <property type="match status" value="2"/>
</dbReference>
<name>E2C2F7_HARSA</name>
<feature type="region of interest" description="Disordered" evidence="1">
    <location>
        <begin position="531"/>
        <end position="588"/>
    </location>
</feature>
<feature type="compositionally biased region" description="Basic residues" evidence="1">
    <location>
        <begin position="541"/>
        <end position="552"/>
    </location>
</feature>
<feature type="compositionally biased region" description="Basic residues" evidence="1">
    <location>
        <begin position="837"/>
        <end position="860"/>
    </location>
</feature>
<feature type="compositionally biased region" description="Low complexity" evidence="1">
    <location>
        <begin position="358"/>
        <end position="369"/>
    </location>
</feature>
<dbReference type="InParanoid" id="E2C2F7"/>
<feature type="compositionally biased region" description="Polar residues" evidence="1">
    <location>
        <begin position="1085"/>
        <end position="1098"/>
    </location>
</feature>
<feature type="region of interest" description="Disordered" evidence="1">
    <location>
        <begin position="1559"/>
        <end position="1661"/>
    </location>
</feature>
<feature type="compositionally biased region" description="Basic and acidic residues" evidence="1">
    <location>
        <begin position="1600"/>
        <end position="1634"/>
    </location>
</feature>
<feature type="compositionally biased region" description="Polar residues" evidence="1">
    <location>
        <begin position="318"/>
        <end position="327"/>
    </location>
</feature>
<feature type="compositionally biased region" description="Low complexity" evidence="1">
    <location>
        <begin position="758"/>
        <end position="771"/>
    </location>
</feature>
<feature type="region of interest" description="Disordered" evidence="1">
    <location>
        <begin position="133"/>
        <end position="207"/>
    </location>
</feature>
<feature type="chain" id="PRO_5003158534" description="Chitin-binding type-2 domain-containing protein" evidence="2">
    <location>
        <begin position="25"/>
        <end position="1866"/>
    </location>
</feature>
<feature type="compositionally biased region" description="Polar residues" evidence="1">
    <location>
        <begin position="1636"/>
        <end position="1648"/>
    </location>
</feature>
<feature type="region of interest" description="Disordered" evidence="1">
    <location>
        <begin position="931"/>
        <end position="1277"/>
    </location>
</feature>
<reference evidence="4 5" key="1">
    <citation type="journal article" date="2010" name="Science">
        <title>Genomic comparison of the ants Camponotus floridanus and Harpegnathos saltator.</title>
        <authorList>
            <person name="Bonasio R."/>
            <person name="Zhang G."/>
            <person name="Ye C."/>
            <person name="Mutti N.S."/>
            <person name="Fang X."/>
            <person name="Qin N."/>
            <person name="Donahue G."/>
            <person name="Yang P."/>
            <person name="Li Q."/>
            <person name="Li C."/>
            <person name="Zhang P."/>
            <person name="Huang Z."/>
            <person name="Berger S.L."/>
            <person name="Reinberg D."/>
            <person name="Wang J."/>
            <person name="Liebig J."/>
        </authorList>
    </citation>
    <scope>NUCLEOTIDE SEQUENCE [LARGE SCALE GENOMIC DNA]</scope>
    <source>
        <strain evidence="4 5">R22 G/1</strain>
    </source>
</reference>
<gene>
    <name evidence="4" type="ORF">EAI_00594</name>
</gene>
<dbReference type="InterPro" id="IPR036508">
    <property type="entry name" value="Chitin-bd_dom_sf"/>
</dbReference>
<dbReference type="GO" id="GO:0008061">
    <property type="term" value="F:chitin binding"/>
    <property type="evidence" value="ECO:0007669"/>
    <property type="project" value="InterPro"/>
</dbReference>
<feature type="compositionally biased region" description="Basic and acidic residues" evidence="1">
    <location>
        <begin position="1210"/>
        <end position="1232"/>
    </location>
</feature>
<sequence length="1866" mass="207670">MQKKIRFFQTVTLVLLSILNFHHGRLLLCSAGEPGYLDFDNLPETNFSCQGKVIGGYYADVEAGCQMFHVCTIGQKDEIMDIKFLCLNGTVFDQETRVCERVDEVDCSKSERFYNLNLELYGNNAVTLSLHENDDEDDLSDPVEDHQPRTTSARPSTTSTTSTTTSRPIKPSTTAASGSFQHPTGYPQHYQPQPPFPQIHTSQSKSLYDDKNGGYHHQYIFHSGERERNNQATSYQLFSNQGVSSTTVQPPPPPPQIHQIRFSSTVGPQIIHNEPSTVTPLFHATSSTIQTLLNSNANSPALINPIFHNHGIASTTEQFTVHSNNPRETSDYRDDDDQEQRPLEAIQPTNKGKLSKLSISPIPSQQESSRPVQTKTGQGSQQQRIPNNFLPTPTTIETTVRSFYPTPRPSAKSSQSQSHSVTQQVTQHIHVSPSVTIPQLKPHQITINLPPPDIQRIVQNPSPLLPSQSRVIVTAKASVSDESGRPLNTTQLVTLPLPTIPASYDDYKEGDESFDPFYRDVPKIRKNRRALKNEDDDVRTKSRRRKGKRKRRSLDQAYRFIYDANSRRENDSKEDESSRRDADNAANEARTRAEIDIGDFRAIKESLMRFRDILFSDEVDSVDSYSDVAREIEGEADDVGNEDGDSLDVKFTKQPKDNAIRRPASLEDLKTEAAKHLDLNEEEDSDEEEDVETSDEDPNDETNTEEIIGEKKGALKVEVISIPEVNDQPSSTTAPSEGNKPQQDVIDVIILDDDKTKSSSSSSDDIVKTSTGDGPIEIIIEEETKSRSQDLQKTTEKTTQNGQVAEYATKAESPKQPSASVTNAEGSQPETGERKFSSRRKATRPRSSKRRISSRVKQQRPVRVDAEEEIRRKEEADETTTTLTTTTTTTTTTTSTTTTSSTTTTTTTTTPPPITPLEAQVVERIDSHIFQELESQTSKEVDTRAVGQHSATYSKSSLDSKSHDVSKSEEMERPFDRQITEDYSEDRVQHVDKLEEEPETEAPETDYTQNTSSEDTNFTEDSGGAEDPPRSAETGLTEVADAPEETESFVEESPFSEHETISEESVAKVNDQESEENLEEVPNKISFSQEAVVSSENTFHQEESSRQEEDEESEKPSTPKDDLEEEEDSTTMKIRLKESISDEESNEYQDTTDASAKNTHDVSTQEDYEEPGSTEYSTVPADYTSFDEYTDPREDVVDSTESSTEGVLKFTDELPRLEHTENTKEPSMESKPYEFNAYDYVDDNYERETESPPVGESPSNEQEAVSDESLTKVNDQEFNAYDYVDDNYEREDYKQLIFNIQLGDYNKEKNQEKEEKNQEMENATEKNPDREVDDSVEAETQAEHIEAVTEVMGLKETANPTTTSSTAAATSIPMTSTTASTTTSTTTVPTTSPTTASTTPSTTPSTTASTAASTTASTAASTAAVSTTVSTTVSSTTSSTTTPVTESTTMTTPTIATSTTSATTPRQTITTLRPTPPKLFKPVSGRRTYAYVPPTTTPVPVVIKPRLGLYNPKPAKPPKSYNELAPKPVIRKLPLLSRKSTTTTTSTSTSTVATTIMDKINPENQDTTTESATTTTMMTAPKTSMTTATTTTTTTTTESSKSEENVLESKLEARDHEPLSLDLSPKRDANKEDQFPSPSEQDSPVNSSRDPDLHIPVKEIQSFTPYPLTRLATLTTSTEQTAKEAESKLHETTESYDILTTSILPTTLPSERSEYIEANTEMYSEDTEAATMAASTKTYQQDVVTETQPDRSEHPTTSASLSTTVLFKAEEHAYSDATTESTAFRPSKRKPVSPPRNHASFNCLEKEMYRFYGDTRDCRLFHYCSPGFTKRQVLDFRFVCEEGTAFDEETQSCRHDVRNRKCQNRS</sequence>
<organism evidence="5">
    <name type="scientific">Harpegnathos saltator</name>
    <name type="common">Jerdon's jumping ant</name>
    <dbReference type="NCBI Taxonomy" id="610380"/>
    <lineage>
        <taxon>Eukaryota</taxon>
        <taxon>Metazoa</taxon>
        <taxon>Ecdysozoa</taxon>
        <taxon>Arthropoda</taxon>
        <taxon>Hexapoda</taxon>
        <taxon>Insecta</taxon>
        <taxon>Pterygota</taxon>
        <taxon>Neoptera</taxon>
        <taxon>Endopterygota</taxon>
        <taxon>Hymenoptera</taxon>
        <taxon>Apocrita</taxon>
        <taxon>Aculeata</taxon>
        <taxon>Formicoidea</taxon>
        <taxon>Formicidae</taxon>
        <taxon>Ponerinae</taxon>
        <taxon>Ponerini</taxon>
        <taxon>Harpegnathos</taxon>
    </lineage>
</organism>
<feature type="signal peptide" evidence="2">
    <location>
        <begin position="1"/>
        <end position="24"/>
    </location>
</feature>
<feature type="region of interest" description="Disordered" evidence="1">
    <location>
        <begin position="318"/>
        <end position="394"/>
    </location>
</feature>
<feature type="compositionally biased region" description="Basic and acidic residues" evidence="1">
    <location>
        <begin position="782"/>
        <end position="796"/>
    </location>
</feature>
<feature type="region of interest" description="Disordered" evidence="1">
    <location>
        <begin position="1300"/>
        <end position="1477"/>
    </location>
</feature>
<evidence type="ECO:0000313" key="5">
    <source>
        <dbReference type="Proteomes" id="UP000008237"/>
    </source>
</evidence>
<dbReference type="STRING" id="610380.E2C2F7"/>
<protein>
    <recommendedName>
        <fullName evidence="3">Chitin-binding type-2 domain-containing protein</fullName>
    </recommendedName>
</protein>
<feature type="compositionally biased region" description="Basic and acidic residues" evidence="1">
    <location>
        <begin position="647"/>
        <end position="679"/>
    </location>
</feature>
<evidence type="ECO:0000313" key="4">
    <source>
        <dbReference type="EMBL" id="EFN77907.1"/>
    </source>
</evidence>
<accession>E2C2F7</accession>
<feature type="compositionally biased region" description="Low complexity" evidence="1">
    <location>
        <begin position="1567"/>
        <end position="1599"/>
    </location>
</feature>
<keyword evidence="5" id="KW-1185">Reference proteome</keyword>
<dbReference type="PANTHER" id="PTHR22933:SF43">
    <property type="entry name" value="LP10131P"/>
    <property type="match status" value="1"/>
</dbReference>
<feature type="compositionally biased region" description="Low complexity" evidence="1">
    <location>
        <begin position="1360"/>
        <end position="1465"/>
    </location>
</feature>
<keyword evidence="2" id="KW-0732">Signal</keyword>
<evidence type="ECO:0000256" key="2">
    <source>
        <dbReference type="SAM" id="SignalP"/>
    </source>
</evidence>
<evidence type="ECO:0000259" key="3">
    <source>
        <dbReference type="PROSITE" id="PS50940"/>
    </source>
</evidence>
<feature type="compositionally biased region" description="Basic and acidic residues" evidence="1">
    <location>
        <begin position="1305"/>
        <end position="1330"/>
    </location>
</feature>
<feature type="compositionally biased region" description="Polar residues" evidence="1">
    <location>
        <begin position="1148"/>
        <end position="1157"/>
    </location>
</feature>
<dbReference type="InterPro" id="IPR052976">
    <property type="entry name" value="Scoloptoxin-like"/>
</dbReference>
<feature type="compositionally biased region" description="Acidic residues" evidence="1">
    <location>
        <begin position="133"/>
        <end position="142"/>
    </location>
</feature>
<dbReference type="SUPFAM" id="SSF57625">
    <property type="entry name" value="Invertebrate chitin-binding proteins"/>
    <property type="match status" value="2"/>
</dbReference>
<proteinExistence type="predicted"/>
<feature type="domain" description="Chitin-binding type-2" evidence="3">
    <location>
        <begin position="46"/>
        <end position="109"/>
    </location>
</feature>
<dbReference type="SMART" id="SM00494">
    <property type="entry name" value="ChtBD2"/>
    <property type="match status" value="2"/>
</dbReference>
<evidence type="ECO:0000256" key="1">
    <source>
        <dbReference type="SAM" id="MobiDB-lite"/>
    </source>
</evidence>
<dbReference type="PANTHER" id="PTHR22933">
    <property type="entry name" value="FI18007P1-RELATED"/>
    <property type="match status" value="1"/>
</dbReference>
<dbReference type="OMA" id="KNGGYHH"/>
<feature type="compositionally biased region" description="Low complexity" evidence="1">
    <location>
        <begin position="149"/>
        <end position="174"/>
    </location>
</feature>
<feature type="compositionally biased region" description="Polar residues" evidence="1">
    <location>
        <begin position="727"/>
        <end position="742"/>
    </location>
</feature>
<dbReference type="Proteomes" id="UP000008237">
    <property type="component" value="Unassembled WGS sequence"/>
</dbReference>
<feature type="region of interest" description="Disordered" evidence="1">
    <location>
        <begin position="1777"/>
        <end position="1796"/>
    </location>
</feature>
<feature type="domain" description="Chitin-binding type-2" evidence="3">
    <location>
        <begin position="1800"/>
        <end position="1864"/>
    </location>
</feature>
<feature type="compositionally biased region" description="Polar residues" evidence="1">
    <location>
        <begin position="1006"/>
        <end position="1020"/>
    </location>
</feature>
<dbReference type="EMBL" id="GL452124">
    <property type="protein sequence ID" value="EFN77907.1"/>
    <property type="molecule type" value="Genomic_DNA"/>
</dbReference>
<dbReference type="Gene3D" id="2.170.140.10">
    <property type="entry name" value="Chitin binding domain"/>
    <property type="match status" value="1"/>
</dbReference>
<feature type="compositionally biased region" description="Acidic residues" evidence="1">
    <location>
        <begin position="680"/>
        <end position="704"/>
    </location>
</feature>
<feature type="compositionally biased region" description="Low complexity" evidence="1">
    <location>
        <begin position="879"/>
        <end position="909"/>
    </location>
</feature>
<dbReference type="InterPro" id="IPR002557">
    <property type="entry name" value="Chitin-bd_dom"/>
</dbReference>
<feature type="compositionally biased region" description="Low complexity" evidence="1">
    <location>
        <begin position="181"/>
        <end position="191"/>
    </location>
</feature>